<protein>
    <submittedName>
        <fullName evidence="2">Uncharacterized protein</fullName>
    </submittedName>
</protein>
<evidence type="ECO:0000256" key="1">
    <source>
        <dbReference type="SAM" id="MobiDB-lite"/>
    </source>
</evidence>
<evidence type="ECO:0000313" key="2">
    <source>
        <dbReference type="EMBL" id="KAJ5385203.1"/>
    </source>
</evidence>
<organism evidence="2 3">
    <name type="scientific">Penicillium concentricum</name>
    <dbReference type="NCBI Taxonomy" id="293559"/>
    <lineage>
        <taxon>Eukaryota</taxon>
        <taxon>Fungi</taxon>
        <taxon>Dikarya</taxon>
        <taxon>Ascomycota</taxon>
        <taxon>Pezizomycotina</taxon>
        <taxon>Eurotiomycetes</taxon>
        <taxon>Eurotiomycetidae</taxon>
        <taxon>Eurotiales</taxon>
        <taxon>Aspergillaceae</taxon>
        <taxon>Penicillium</taxon>
    </lineage>
</organism>
<dbReference type="Proteomes" id="UP001147752">
    <property type="component" value="Unassembled WGS sequence"/>
</dbReference>
<name>A0A9W9SV00_9EURO</name>
<evidence type="ECO:0000313" key="3">
    <source>
        <dbReference type="Proteomes" id="UP001147752"/>
    </source>
</evidence>
<gene>
    <name evidence="2" type="ORF">N7517_003114</name>
</gene>
<dbReference type="GeneID" id="81460027"/>
<accession>A0A9W9SV00</accession>
<sequence>MKITQTQLHQTRKSPPGLPQKRDVKKLTETPGEGVCDWELADERNERVLTMTNSEAQYWYQDHDQRMIAVSTAFDRTGNRLKG</sequence>
<reference evidence="2" key="1">
    <citation type="submission" date="2022-12" db="EMBL/GenBank/DDBJ databases">
        <authorList>
            <person name="Petersen C."/>
        </authorList>
    </citation>
    <scope>NUCLEOTIDE SEQUENCE</scope>
    <source>
        <strain evidence="2">IBT 3081</strain>
    </source>
</reference>
<feature type="region of interest" description="Disordered" evidence="1">
    <location>
        <begin position="1"/>
        <end position="30"/>
    </location>
</feature>
<dbReference type="RefSeq" id="XP_056584979.1">
    <property type="nucleotide sequence ID" value="XM_056720844.1"/>
</dbReference>
<reference evidence="2" key="2">
    <citation type="journal article" date="2023" name="IMA Fungus">
        <title>Comparative genomic study of the Penicillium genus elucidates a diverse pangenome and 15 lateral gene transfer events.</title>
        <authorList>
            <person name="Petersen C."/>
            <person name="Sorensen T."/>
            <person name="Nielsen M.R."/>
            <person name="Sondergaard T.E."/>
            <person name="Sorensen J.L."/>
            <person name="Fitzpatrick D.A."/>
            <person name="Frisvad J.C."/>
            <person name="Nielsen K.L."/>
        </authorList>
    </citation>
    <scope>NUCLEOTIDE SEQUENCE</scope>
    <source>
        <strain evidence="2">IBT 3081</strain>
    </source>
</reference>
<proteinExistence type="predicted"/>
<keyword evidence="3" id="KW-1185">Reference proteome</keyword>
<comment type="caution">
    <text evidence="2">The sequence shown here is derived from an EMBL/GenBank/DDBJ whole genome shotgun (WGS) entry which is preliminary data.</text>
</comment>
<dbReference type="EMBL" id="JAPZBT010000001">
    <property type="protein sequence ID" value="KAJ5385203.1"/>
    <property type="molecule type" value="Genomic_DNA"/>
</dbReference>
<dbReference type="AlphaFoldDB" id="A0A9W9SV00"/>